<gene>
    <name evidence="7" type="ORF">H4N64_39170</name>
</gene>
<dbReference type="Pfam" id="PF04138">
    <property type="entry name" value="GtrA_DPMS_TM"/>
    <property type="match status" value="1"/>
</dbReference>
<dbReference type="GO" id="GO:0016020">
    <property type="term" value="C:membrane"/>
    <property type="evidence" value="ECO:0007669"/>
    <property type="project" value="UniProtKB-SubCell"/>
</dbReference>
<name>A0A7X1JAY9_9ACTN</name>
<dbReference type="Proteomes" id="UP000584670">
    <property type="component" value="Unassembled WGS sequence"/>
</dbReference>
<comment type="caution">
    <text evidence="7">The sequence shown here is derived from an EMBL/GenBank/DDBJ whole genome shotgun (WGS) entry which is preliminary data.</text>
</comment>
<accession>A0A7X1JAY9</accession>
<evidence type="ECO:0000256" key="1">
    <source>
        <dbReference type="ARBA" id="ARBA00004141"/>
    </source>
</evidence>
<feature type="transmembrane region" description="Helical" evidence="5">
    <location>
        <begin position="20"/>
        <end position="41"/>
    </location>
</feature>
<feature type="transmembrane region" description="Helical" evidence="5">
    <location>
        <begin position="47"/>
        <end position="65"/>
    </location>
</feature>
<evidence type="ECO:0000256" key="5">
    <source>
        <dbReference type="SAM" id="Phobius"/>
    </source>
</evidence>
<dbReference type="AlphaFoldDB" id="A0A7X1JAY9"/>
<keyword evidence="4 5" id="KW-0472">Membrane</keyword>
<feature type="domain" description="GtrA/DPMS transmembrane" evidence="6">
    <location>
        <begin position="25"/>
        <end position="142"/>
    </location>
</feature>
<evidence type="ECO:0000313" key="8">
    <source>
        <dbReference type="Proteomes" id="UP000584670"/>
    </source>
</evidence>
<dbReference type="EMBL" id="JACMSF010000078">
    <property type="protein sequence ID" value="MBC2907438.1"/>
    <property type="molecule type" value="Genomic_DNA"/>
</dbReference>
<feature type="transmembrane region" description="Helical" evidence="5">
    <location>
        <begin position="121"/>
        <end position="141"/>
    </location>
</feature>
<keyword evidence="8" id="KW-1185">Reference proteome</keyword>
<keyword evidence="3 5" id="KW-1133">Transmembrane helix</keyword>
<reference evidence="7 8" key="1">
    <citation type="submission" date="2020-08" db="EMBL/GenBank/DDBJ databases">
        <title>Streptomyces sp. PSKA01 genome sequencing and assembly.</title>
        <authorList>
            <person name="Mandal S."/>
            <person name="Maiti P.K."/>
            <person name="Das P."/>
        </authorList>
    </citation>
    <scope>NUCLEOTIDE SEQUENCE [LARGE SCALE GENOMIC DNA]</scope>
    <source>
        <strain evidence="7 8">PSKA01</strain>
    </source>
</reference>
<organism evidence="7 8">
    <name type="scientific">Streptomyces cupreus</name>
    <dbReference type="NCBI Taxonomy" id="2759956"/>
    <lineage>
        <taxon>Bacteria</taxon>
        <taxon>Bacillati</taxon>
        <taxon>Actinomycetota</taxon>
        <taxon>Actinomycetes</taxon>
        <taxon>Kitasatosporales</taxon>
        <taxon>Streptomycetaceae</taxon>
        <taxon>Streptomyces</taxon>
    </lineage>
</organism>
<evidence type="ECO:0000256" key="4">
    <source>
        <dbReference type="ARBA" id="ARBA00023136"/>
    </source>
</evidence>
<dbReference type="GO" id="GO:0000271">
    <property type="term" value="P:polysaccharide biosynthetic process"/>
    <property type="evidence" value="ECO:0007669"/>
    <property type="project" value="InterPro"/>
</dbReference>
<evidence type="ECO:0000256" key="3">
    <source>
        <dbReference type="ARBA" id="ARBA00022989"/>
    </source>
</evidence>
<feature type="transmembrane region" description="Helical" evidence="5">
    <location>
        <begin position="86"/>
        <end position="109"/>
    </location>
</feature>
<proteinExistence type="predicted"/>
<dbReference type="InterPro" id="IPR007267">
    <property type="entry name" value="GtrA_DPMS_TM"/>
</dbReference>
<evidence type="ECO:0000259" key="6">
    <source>
        <dbReference type="Pfam" id="PF04138"/>
    </source>
</evidence>
<evidence type="ECO:0000256" key="2">
    <source>
        <dbReference type="ARBA" id="ARBA00022692"/>
    </source>
</evidence>
<comment type="subcellular location">
    <subcellularLocation>
        <location evidence="1">Membrane</location>
        <topology evidence="1">Multi-pass membrane protein</topology>
    </subcellularLocation>
</comment>
<protein>
    <submittedName>
        <fullName evidence="7">GtrA family protein</fullName>
    </submittedName>
</protein>
<evidence type="ECO:0000313" key="7">
    <source>
        <dbReference type="EMBL" id="MBC2907438.1"/>
    </source>
</evidence>
<keyword evidence="2 5" id="KW-0812">Transmembrane</keyword>
<sequence>MKSPHSPKPQAATLGGPGPLASFIRFVILGGGTGVLASFAVPLLANALPWAAANAIITVATTLLCTELHARYTFTQHRSATWREHWQAAGSATAACLSTSLAIWALHQIHPSPGMLTEQTVYLTASALAGTARFLILRLYVFTSRRAHSARPLTHQQTTTAPVLAA</sequence>